<name>A0A225LXZ3_9BURK</name>
<accession>A0A225LXZ3</accession>
<keyword evidence="7" id="KW-0560">Oxidoreductase</keyword>
<proteinExistence type="inferred from homology"/>
<dbReference type="InterPro" id="IPR007419">
    <property type="entry name" value="BFD-like_2Fe2S-bd_dom"/>
</dbReference>
<comment type="caution">
    <text evidence="12">The sequence shown here is derived from an EMBL/GenBank/DDBJ whole genome shotgun (WGS) entry which is preliminary data.</text>
</comment>
<dbReference type="Gene3D" id="3.40.50.740">
    <property type="match status" value="1"/>
</dbReference>
<evidence type="ECO:0000256" key="8">
    <source>
        <dbReference type="ARBA" id="ARBA00023004"/>
    </source>
</evidence>
<dbReference type="AlphaFoldDB" id="A0A225LXZ3"/>
<dbReference type="GO" id="GO:0043546">
    <property type="term" value="F:molybdopterin cofactor binding"/>
    <property type="evidence" value="ECO:0007669"/>
    <property type="project" value="InterPro"/>
</dbReference>
<comment type="similarity">
    <text evidence="3">Belongs to the prokaryotic molybdopterin-containing oxidoreductase family. NasA/NapA/NarB subfamily.</text>
</comment>
<protein>
    <submittedName>
        <fullName evidence="12">Nitrate reductase</fullName>
    </submittedName>
</protein>
<evidence type="ECO:0000256" key="5">
    <source>
        <dbReference type="ARBA" id="ARBA00022505"/>
    </source>
</evidence>
<comment type="cofactor">
    <cofactor evidence="2">
        <name>[4Fe-4S] cluster</name>
        <dbReference type="ChEBI" id="CHEBI:49883"/>
    </cofactor>
</comment>
<evidence type="ECO:0000256" key="6">
    <source>
        <dbReference type="ARBA" id="ARBA00022723"/>
    </source>
</evidence>
<dbReference type="GO" id="GO:0016020">
    <property type="term" value="C:membrane"/>
    <property type="evidence" value="ECO:0007669"/>
    <property type="project" value="TreeGrafter"/>
</dbReference>
<sequence>MKHAAIPPPPIHTVNSVCCYCGTGCGVQVRTQGERVIDVAGDAAHPSSHGRLCSKGMNLAATVRRDASRVLTAQLRRNRQEERRPIALHSALSAAARRLAQTLRQHGPQAIGLYLSGQLLTEDYAVFNKLARALIGTNNIDTNSRLCMSSAVSGYVRTLGADAPPACYEDLEHAKMVFIAGSNMAYAHPVLFRRLEAAKARDPAMKIVVVDPRRTDTCEIADLHLQITAGTDVALMHAMLNVLIWEGLVDHGYIVRHTEGFEALKRRVHEYTPRAAQEICGVPADDIVRCARWFGSCGPALSLYTMGLNQSSSGTAKNAALIHLHLATGQIGKPGAGPFSLTGQPNAMGGGREAGGMATLLPGHRDPANAEHRAEVAAAWGMDSLPETPGLTAVELFDATLAGKVKVLWIAGTNPAQSLPNQAKVRAALQRAEFVIVQEAYAHTETLEYADLVLPAATWPEKDGTMTNSERRISRVRAALRPPGDARPDWQLACGVARRLAAEIAPAKAALFRYRSAAEIFIEHAGLTQGRDLDYSALSHALLDSAGPQQWPYAPLGAARPRLYADGVFPTPDGRARFMDIGYEPVAERPTARRPLRLTTGRLRDQWHTMSRTGLVPQLTRHAEEPCIHLHPDDMKRLAIAAGQLAEVESGRGRLVAPAQPDAALKPGHAYMPMHWGSGYMAGDGVNALGNDAVDPLSHQPELKHSAVSVRPLAWQWQASAWMRGAIPALRPRLASWLRAFPYAVLVASAIGGESVRLRVAGPEVPEPAMLERLAADLELDSPDMAFDDPARGVLRRLRRGDGRLQAFLLAGDLRAQEALLAWAEDGTAPEDPGRALMGRTRAAARARIVCACHGVAEDAILRAIGDGHTLEELKLGLKCGTACGSCVPQLKRMLREHGPGEIAA</sequence>
<dbReference type="InterPro" id="IPR006657">
    <property type="entry name" value="MoPterin_dinucl-bd_dom"/>
</dbReference>
<evidence type="ECO:0000256" key="3">
    <source>
        <dbReference type="ARBA" id="ARBA00008747"/>
    </source>
</evidence>
<dbReference type="PROSITE" id="PS00551">
    <property type="entry name" value="MOLYBDOPTERIN_PROK_1"/>
    <property type="match status" value="1"/>
</dbReference>
<keyword evidence="6" id="KW-0479">Metal-binding</keyword>
<dbReference type="GO" id="GO:0016491">
    <property type="term" value="F:oxidoreductase activity"/>
    <property type="evidence" value="ECO:0007669"/>
    <property type="project" value="UniProtKB-KW"/>
</dbReference>
<dbReference type="Pfam" id="PF00384">
    <property type="entry name" value="Molybdopterin"/>
    <property type="match status" value="1"/>
</dbReference>
<evidence type="ECO:0000256" key="9">
    <source>
        <dbReference type="ARBA" id="ARBA00023014"/>
    </source>
</evidence>
<keyword evidence="5" id="KW-0500">Molybdenum</keyword>
<dbReference type="PANTHER" id="PTHR43105">
    <property type="entry name" value="RESPIRATORY NITRATE REDUCTASE"/>
    <property type="match status" value="1"/>
</dbReference>
<dbReference type="InterPro" id="IPR041854">
    <property type="entry name" value="BFD-like_2Fe2S-bd_dom_sf"/>
</dbReference>
<dbReference type="InterPro" id="IPR006656">
    <property type="entry name" value="Mopterin_OxRdtase"/>
</dbReference>
<dbReference type="Pfam" id="PF04324">
    <property type="entry name" value="Fer2_BFD"/>
    <property type="match status" value="1"/>
</dbReference>
<dbReference type="RefSeq" id="WP_088606112.1">
    <property type="nucleotide sequence ID" value="NZ_NJIH01000022.1"/>
</dbReference>
<dbReference type="InterPro" id="IPR041957">
    <property type="entry name" value="CT_Nitrate-R-NapA-like"/>
</dbReference>
<dbReference type="PROSITE" id="PS51669">
    <property type="entry name" value="4FE4S_MOW_BIS_MGD"/>
    <property type="match status" value="1"/>
</dbReference>
<dbReference type="Proteomes" id="UP000214603">
    <property type="component" value="Unassembled WGS sequence"/>
</dbReference>
<evidence type="ECO:0000259" key="11">
    <source>
        <dbReference type="PROSITE" id="PS51669"/>
    </source>
</evidence>
<keyword evidence="9" id="KW-0411">Iron-sulfur</keyword>
<comment type="cofactor">
    <cofactor evidence="1">
        <name>Mo-bis(molybdopterin guanine dinucleotide)</name>
        <dbReference type="ChEBI" id="CHEBI:60539"/>
    </cofactor>
</comment>
<dbReference type="CDD" id="cd02791">
    <property type="entry name" value="MopB_CT_Nitrate-R-NapA-like"/>
    <property type="match status" value="1"/>
</dbReference>
<evidence type="ECO:0000256" key="4">
    <source>
        <dbReference type="ARBA" id="ARBA00022485"/>
    </source>
</evidence>
<reference evidence="13" key="1">
    <citation type="submission" date="2017-06" db="EMBL/GenBank/DDBJ databases">
        <title>Herbaspirillum phytohormonus sp. nov., isolated from the root nodule of Robinia pseudoacacia in lead-zinc mine.</title>
        <authorList>
            <person name="Fan M."/>
            <person name="Lin Y."/>
        </authorList>
    </citation>
    <scope>NUCLEOTIDE SEQUENCE [LARGE SCALE GENOMIC DNA]</scope>
    <source>
        <strain evidence="13">SC-089</strain>
    </source>
</reference>
<feature type="domain" description="4Fe-4S Mo/W bis-MGD-type" evidence="11">
    <location>
        <begin position="11"/>
        <end position="67"/>
    </location>
</feature>
<dbReference type="GO" id="GO:0042128">
    <property type="term" value="P:nitrate assimilation"/>
    <property type="evidence" value="ECO:0007669"/>
    <property type="project" value="UniProtKB-KW"/>
</dbReference>
<dbReference type="GO" id="GO:0046872">
    <property type="term" value="F:metal ion binding"/>
    <property type="evidence" value="ECO:0007669"/>
    <property type="project" value="UniProtKB-KW"/>
</dbReference>
<keyword evidence="8" id="KW-0408">Iron</keyword>
<dbReference type="EMBL" id="NJIH01000022">
    <property type="protein sequence ID" value="OWT53402.1"/>
    <property type="molecule type" value="Genomic_DNA"/>
</dbReference>
<keyword evidence="10" id="KW-0534">Nitrate assimilation</keyword>
<keyword evidence="13" id="KW-1185">Reference proteome</keyword>
<dbReference type="SMART" id="SM00926">
    <property type="entry name" value="Molybdop_Fe4S4"/>
    <property type="match status" value="1"/>
</dbReference>
<dbReference type="Gene3D" id="2.40.40.20">
    <property type="match status" value="1"/>
</dbReference>
<dbReference type="Gene3D" id="1.10.10.1100">
    <property type="entry name" value="BFD-like [2Fe-2S]-binding domain"/>
    <property type="match status" value="1"/>
</dbReference>
<evidence type="ECO:0000256" key="7">
    <source>
        <dbReference type="ARBA" id="ARBA00023002"/>
    </source>
</evidence>
<dbReference type="InterPro" id="IPR009010">
    <property type="entry name" value="Asp_de-COase-like_dom_sf"/>
</dbReference>
<dbReference type="Pfam" id="PF04879">
    <property type="entry name" value="Molybdop_Fe4S4"/>
    <property type="match status" value="1"/>
</dbReference>
<dbReference type="PANTHER" id="PTHR43105:SF9">
    <property type="entry name" value="NADPH-FE(3+) OXIDOREDUCTASE SUBUNIT ALPHA"/>
    <property type="match status" value="1"/>
</dbReference>
<dbReference type="InterPro" id="IPR006963">
    <property type="entry name" value="Mopterin_OxRdtase_4Fe-4S_dom"/>
</dbReference>
<organism evidence="12 13">
    <name type="scientific">Candidimonas nitroreducens</name>
    <dbReference type="NCBI Taxonomy" id="683354"/>
    <lineage>
        <taxon>Bacteria</taxon>
        <taxon>Pseudomonadati</taxon>
        <taxon>Pseudomonadota</taxon>
        <taxon>Betaproteobacteria</taxon>
        <taxon>Burkholderiales</taxon>
        <taxon>Alcaligenaceae</taxon>
        <taxon>Candidimonas</taxon>
    </lineage>
</organism>
<dbReference type="FunFam" id="3.40.228.10:FF:000002">
    <property type="entry name" value="Formate dehydrogenase subunit alpha"/>
    <property type="match status" value="1"/>
</dbReference>
<evidence type="ECO:0000256" key="2">
    <source>
        <dbReference type="ARBA" id="ARBA00001966"/>
    </source>
</evidence>
<evidence type="ECO:0000256" key="10">
    <source>
        <dbReference type="ARBA" id="ARBA00023063"/>
    </source>
</evidence>
<dbReference type="SUPFAM" id="SSF50692">
    <property type="entry name" value="ADC-like"/>
    <property type="match status" value="1"/>
</dbReference>
<dbReference type="GO" id="GO:0045333">
    <property type="term" value="P:cellular respiration"/>
    <property type="evidence" value="ECO:0007669"/>
    <property type="project" value="UniProtKB-ARBA"/>
</dbReference>
<evidence type="ECO:0000313" key="13">
    <source>
        <dbReference type="Proteomes" id="UP000214603"/>
    </source>
</evidence>
<dbReference type="GO" id="GO:1990204">
    <property type="term" value="C:oxidoreductase complex"/>
    <property type="evidence" value="ECO:0007669"/>
    <property type="project" value="UniProtKB-ARBA"/>
</dbReference>
<keyword evidence="4" id="KW-0004">4Fe-4S</keyword>
<evidence type="ECO:0000256" key="1">
    <source>
        <dbReference type="ARBA" id="ARBA00001942"/>
    </source>
</evidence>
<dbReference type="Pfam" id="PF01568">
    <property type="entry name" value="Molydop_binding"/>
    <property type="match status" value="1"/>
</dbReference>
<gene>
    <name evidence="12" type="ORF">CEY11_24740</name>
</gene>
<dbReference type="CDD" id="cd02754">
    <property type="entry name" value="MopB_Nitrate-R-NapA-like"/>
    <property type="match status" value="1"/>
</dbReference>
<dbReference type="InterPro" id="IPR050123">
    <property type="entry name" value="Prok_molybdopt-oxidoreductase"/>
</dbReference>
<dbReference type="InterPro" id="IPR027467">
    <property type="entry name" value="MopterinOxRdtase_cofactor_BS"/>
</dbReference>
<dbReference type="GO" id="GO:0051539">
    <property type="term" value="F:4 iron, 4 sulfur cluster binding"/>
    <property type="evidence" value="ECO:0007669"/>
    <property type="project" value="UniProtKB-KW"/>
</dbReference>
<dbReference type="OrthoDB" id="9810782at2"/>
<dbReference type="Gene3D" id="2.20.25.90">
    <property type="entry name" value="ADC-like domains"/>
    <property type="match status" value="1"/>
</dbReference>
<dbReference type="Gene3D" id="3.40.228.10">
    <property type="entry name" value="Dimethylsulfoxide Reductase, domain 2"/>
    <property type="match status" value="1"/>
</dbReference>
<dbReference type="SUPFAM" id="SSF53706">
    <property type="entry name" value="Formate dehydrogenase/DMSO reductase, domains 1-3"/>
    <property type="match status" value="1"/>
</dbReference>
<evidence type="ECO:0000313" key="12">
    <source>
        <dbReference type="EMBL" id="OWT53402.1"/>
    </source>
</evidence>